<dbReference type="Gene3D" id="3.30.1150.10">
    <property type="match status" value="1"/>
</dbReference>
<evidence type="ECO:0000256" key="1">
    <source>
        <dbReference type="SAM" id="SignalP"/>
    </source>
</evidence>
<organism evidence="2 3">
    <name type="scientific">Pseudoalteromonas rubra</name>
    <dbReference type="NCBI Taxonomy" id="43658"/>
    <lineage>
        <taxon>Bacteria</taxon>
        <taxon>Pseudomonadati</taxon>
        <taxon>Pseudomonadota</taxon>
        <taxon>Gammaproteobacteria</taxon>
        <taxon>Alteromonadales</taxon>
        <taxon>Pseudoalteromonadaceae</taxon>
        <taxon>Pseudoalteromonas</taxon>
    </lineage>
</organism>
<gene>
    <name evidence="2" type="ORF">CWC22_002250</name>
</gene>
<dbReference type="EMBL" id="CP045429">
    <property type="protein sequence ID" value="QPB81887.1"/>
    <property type="molecule type" value="Genomic_DNA"/>
</dbReference>
<feature type="signal peptide" evidence="1">
    <location>
        <begin position="1"/>
        <end position="19"/>
    </location>
</feature>
<name>A0A7S7YR31_9GAMM</name>
<accession>A0A7S7YR31</accession>
<evidence type="ECO:0008006" key="4">
    <source>
        <dbReference type="Google" id="ProtNLM"/>
    </source>
</evidence>
<reference evidence="2 3" key="1">
    <citation type="submission" date="2019-10" db="EMBL/GenBank/DDBJ databases">
        <title>Pseudoalteromonas rubra S4059.</title>
        <authorList>
            <person name="Paulsen S."/>
            <person name="Wang X."/>
        </authorList>
    </citation>
    <scope>NUCLEOTIDE SEQUENCE [LARGE SCALE GENOMIC DNA]</scope>
    <source>
        <strain evidence="2 3">S4059</strain>
    </source>
</reference>
<dbReference type="Proteomes" id="UP000305729">
    <property type="component" value="Chromosome 1"/>
</dbReference>
<dbReference type="RefSeq" id="WP_125558477.1">
    <property type="nucleotide sequence ID" value="NZ_CP045429.1"/>
</dbReference>
<feature type="chain" id="PRO_5031126764" description="TonB C-terminal domain-containing protein" evidence="1">
    <location>
        <begin position="20"/>
        <end position="343"/>
    </location>
</feature>
<evidence type="ECO:0000313" key="3">
    <source>
        <dbReference type="Proteomes" id="UP000305729"/>
    </source>
</evidence>
<proteinExistence type="predicted"/>
<keyword evidence="1" id="KW-0732">Signal</keyword>
<dbReference type="OrthoDB" id="6388559at2"/>
<evidence type="ECO:0000313" key="2">
    <source>
        <dbReference type="EMBL" id="QPB81887.1"/>
    </source>
</evidence>
<protein>
    <recommendedName>
        <fullName evidence="4">TonB C-terminal domain-containing protein</fullName>
    </recommendedName>
</protein>
<sequence length="343" mass="39181">MKKALLCLITGLLSSPTFADARFVPAKLLTHNDSGPHSSALENTRREHWALVDYVVDEQGQSIHVLVEGSSPRMAHRAQSVLSQRAYEPARLYGKAVASSKQIPMHFNKAFRQFTNNNVSTVFAKYFDEAKRLVVSNQMTKAKPALDSLLEAHTKNLTEQAYTAWLLSAYYYNVQDWHQYEYHLREAVQLRKLLTPDMALMSTQSLMNLEVYHKQYGDAFQTLICMEQIKGKQLPKQTITEFKDQLQAQLTDNPVITVTAKLTELRTWRHTLNRSTITFSAENGNLSTVALYCQNGYQRFNELPVKNYQVPEAYGSCYLAVQGETDTQITYREEGDARFGLYL</sequence>
<dbReference type="AlphaFoldDB" id="A0A7S7YR31"/>